<evidence type="ECO:0000256" key="5">
    <source>
        <dbReference type="ARBA" id="ARBA00023125"/>
    </source>
</evidence>
<evidence type="ECO:0000256" key="8">
    <source>
        <dbReference type="SAM" id="Phobius"/>
    </source>
</evidence>
<dbReference type="Gene3D" id="1.10.287.130">
    <property type="match status" value="1"/>
</dbReference>
<dbReference type="Gene3D" id="3.30.565.10">
    <property type="entry name" value="Histidine kinase-like ATPase, C-terminal domain"/>
    <property type="match status" value="1"/>
</dbReference>
<dbReference type="SUPFAM" id="SSF55874">
    <property type="entry name" value="ATPase domain of HSP90 chaperone/DNA topoisomerase II/histidine kinase"/>
    <property type="match status" value="1"/>
</dbReference>
<dbReference type="SUPFAM" id="SSF52172">
    <property type="entry name" value="CheY-like"/>
    <property type="match status" value="1"/>
</dbReference>
<keyword evidence="8" id="KW-1133">Transmembrane helix</keyword>
<evidence type="ECO:0000259" key="11">
    <source>
        <dbReference type="PROSITE" id="PS50110"/>
    </source>
</evidence>
<dbReference type="Pfam" id="PF02518">
    <property type="entry name" value="HATPase_c"/>
    <property type="match status" value="1"/>
</dbReference>
<keyword evidence="5" id="KW-0238">DNA-binding</keyword>
<dbReference type="InterPro" id="IPR001789">
    <property type="entry name" value="Sig_transdc_resp-reg_receiver"/>
</dbReference>
<dbReference type="SUPFAM" id="SSF47384">
    <property type="entry name" value="Homodimeric domain of signal transducing histidine kinase"/>
    <property type="match status" value="1"/>
</dbReference>
<evidence type="ECO:0000256" key="2">
    <source>
        <dbReference type="ARBA" id="ARBA00012438"/>
    </source>
</evidence>
<dbReference type="EC" id="2.7.13.3" evidence="2"/>
<dbReference type="GO" id="GO:0003700">
    <property type="term" value="F:DNA-binding transcription factor activity"/>
    <property type="evidence" value="ECO:0007669"/>
    <property type="project" value="InterPro"/>
</dbReference>
<proteinExistence type="predicted"/>
<dbReference type="GO" id="GO:0043565">
    <property type="term" value="F:sequence-specific DNA binding"/>
    <property type="evidence" value="ECO:0007669"/>
    <property type="project" value="InterPro"/>
</dbReference>
<reference evidence="12" key="1">
    <citation type="submission" date="2020-09" db="EMBL/GenBank/DDBJ databases">
        <authorList>
            <person name="Kim M.K."/>
        </authorList>
    </citation>
    <scope>NUCLEOTIDE SEQUENCE</scope>
    <source>
        <strain evidence="12">BT702</strain>
    </source>
</reference>
<accession>A0A926XXF3</accession>
<dbReference type="Gene3D" id="3.40.50.2300">
    <property type="match status" value="1"/>
</dbReference>
<name>A0A926XXF3_9BACT</name>
<dbReference type="EMBL" id="JACWZY010000002">
    <property type="protein sequence ID" value="MBD2699543.1"/>
    <property type="molecule type" value="Genomic_DNA"/>
</dbReference>
<dbReference type="InterPro" id="IPR036097">
    <property type="entry name" value="HisK_dim/P_sf"/>
</dbReference>
<dbReference type="Pfam" id="PF07494">
    <property type="entry name" value="Reg_prop"/>
    <property type="match status" value="1"/>
</dbReference>
<dbReference type="SMART" id="SM00448">
    <property type="entry name" value="REC"/>
    <property type="match status" value="1"/>
</dbReference>
<dbReference type="InterPro" id="IPR009057">
    <property type="entry name" value="Homeodomain-like_sf"/>
</dbReference>
<dbReference type="Gene3D" id="2.60.40.10">
    <property type="entry name" value="Immunoglobulins"/>
    <property type="match status" value="1"/>
</dbReference>
<keyword evidence="3 7" id="KW-0597">Phosphoprotein</keyword>
<dbReference type="InterPro" id="IPR011006">
    <property type="entry name" value="CheY-like_superfamily"/>
</dbReference>
<feature type="transmembrane region" description="Helical" evidence="8">
    <location>
        <begin position="757"/>
        <end position="779"/>
    </location>
</feature>
<comment type="catalytic activity">
    <reaction evidence="1">
        <text>ATP + protein L-histidine = ADP + protein N-phospho-L-histidine.</text>
        <dbReference type="EC" id="2.7.13.3"/>
    </reaction>
</comment>
<evidence type="ECO:0000256" key="3">
    <source>
        <dbReference type="ARBA" id="ARBA00022553"/>
    </source>
</evidence>
<comment type="caution">
    <text evidence="12">The sequence shown here is derived from an EMBL/GenBank/DDBJ whole genome shotgun (WGS) entry which is preliminary data.</text>
</comment>
<keyword evidence="6" id="KW-0804">Transcription</keyword>
<dbReference type="PANTHER" id="PTHR43547:SF2">
    <property type="entry name" value="HYBRID SIGNAL TRANSDUCTION HISTIDINE KINASE C"/>
    <property type="match status" value="1"/>
</dbReference>
<feature type="domain" description="Histidine kinase" evidence="10">
    <location>
        <begin position="831"/>
        <end position="1077"/>
    </location>
</feature>
<dbReference type="CDD" id="cd00082">
    <property type="entry name" value="HisKA"/>
    <property type="match status" value="1"/>
</dbReference>
<keyword evidence="13" id="KW-1185">Reference proteome</keyword>
<dbReference type="InterPro" id="IPR015943">
    <property type="entry name" value="WD40/YVTN_repeat-like_dom_sf"/>
</dbReference>
<dbReference type="Pfam" id="PF00512">
    <property type="entry name" value="HisKA"/>
    <property type="match status" value="1"/>
</dbReference>
<evidence type="ECO:0000313" key="13">
    <source>
        <dbReference type="Proteomes" id="UP000598820"/>
    </source>
</evidence>
<dbReference type="PRINTS" id="PR00344">
    <property type="entry name" value="BCTRLSENSOR"/>
</dbReference>
<dbReference type="InterPro" id="IPR003594">
    <property type="entry name" value="HATPase_dom"/>
</dbReference>
<dbReference type="SMART" id="SM00342">
    <property type="entry name" value="HTH_ARAC"/>
    <property type="match status" value="1"/>
</dbReference>
<dbReference type="Pfam" id="PF12833">
    <property type="entry name" value="HTH_18"/>
    <property type="match status" value="1"/>
</dbReference>
<evidence type="ECO:0000259" key="9">
    <source>
        <dbReference type="PROSITE" id="PS01124"/>
    </source>
</evidence>
<dbReference type="PROSITE" id="PS01124">
    <property type="entry name" value="HTH_ARAC_FAMILY_2"/>
    <property type="match status" value="1"/>
</dbReference>
<dbReference type="InterPro" id="IPR003661">
    <property type="entry name" value="HisK_dim/P_dom"/>
</dbReference>
<dbReference type="InterPro" id="IPR018060">
    <property type="entry name" value="HTH_AraC"/>
</dbReference>
<gene>
    <name evidence="12" type="ORF">IC229_02770</name>
</gene>
<evidence type="ECO:0000256" key="6">
    <source>
        <dbReference type="ARBA" id="ARBA00023163"/>
    </source>
</evidence>
<dbReference type="PROSITE" id="PS00041">
    <property type="entry name" value="HTH_ARAC_FAMILY_1"/>
    <property type="match status" value="1"/>
</dbReference>
<dbReference type="InterPro" id="IPR011123">
    <property type="entry name" value="Y_Y_Y"/>
</dbReference>
<protein>
    <recommendedName>
        <fullName evidence="2">histidine kinase</fullName>
        <ecNumber evidence="2">2.7.13.3</ecNumber>
    </recommendedName>
</protein>
<dbReference type="CDD" id="cd17574">
    <property type="entry name" value="REC_OmpR"/>
    <property type="match status" value="1"/>
</dbReference>
<evidence type="ECO:0000256" key="7">
    <source>
        <dbReference type="PROSITE-ProRule" id="PRU00169"/>
    </source>
</evidence>
<keyword evidence="8" id="KW-0472">Membrane</keyword>
<dbReference type="InterPro" id="IPR011110">
    <property type="entry name" value="Reg_prop"/>
</dbReference>
<dbReference type="SMART" id="SM00388">
    <property type="entry name" value="HisKA"/>
    <property type="match status" value="1"/>
</dbReference>
<dbReference type="SUPFAM" id="SSF46689">
    <property type="entry name" value="Homeodomain-like"/>
    <property type="match status" value="1"/>
</dbReference>
<keyword evidence="4" id="KW-0805">Transcription regulation</keyword>
<dbReference type="PROSITE" id="PS50110">
    <property type="entry name" value="RESPONSE_REGULATORY"/>
    <property type="match status" value="1"/>
</dbReference>
<feature type="domain" description="HTH araC/xylS-type" evidence="9">
    <location>
        <begin position="1264"/>
        <end position="1363"/>
    </location>
</feature>
<organism evidence="12 13">
    <name type="scientific">Spirosoma profusum</name>
    <dbReference type="NCBI Taxonomy" id="2771354"/>
    <lineage>
        <taxon>Bacteria</taxon>
        <taxon>Pseudomonadati</taxon>
        <taxon>Bacteroidota</taxon>
        <taxon>Cytophagia</taxon>
        <taxon>Cytophagales</taxon>
        <taxon>Cytophagaceae</taxon>
        <taxon>Spirosoma</taxon>
    </lineage>
</organism>
<dbReference type="Gene3D" id="2.130.10.10">
    <property type="entry name" value="YVTN repeat-like/Quinoprotein amine dehydrogenase"/>
    <property type="match status" value="2"/>
</dbReference>
<dbReference type="PANTHER" id="PTHR43547">
    <property type="entry name" value="TWO-COMPONENT HISTIDINE KINASE"/>
    <property type="match status" value="1"/>
</dbReference>
<evidence type="ECO:0000313" key="12">
    <source>
        <dbReference type="EMBL" id="MBD2699543.1"/>
    </source>
</evidence>
<dbReference type="InterPro" id="IPR004358">
    <property type="entry name" value="Sig_transdc_His_kin-like_C"/>
</dbReference>
<evidence type="ECO:0000256" key="1">
    <source>
        <dbReference type="ARBA" id="ARBA00000085"/>
    </source>
</evidence>
<dbReference type="Pfam" id="PF07495">
    <property type="entry name" value="Y_Y_Y"/>
    <property type="match status" value="1"/>
</dbReference>
<keyword evidence="8" id="KW-0812">Transmembrane</keyword>
<dbReference type="Gene3D" id="1.10.10.60">
    <property type="entry name" value="Homeodomain-like"/>
    <property type="match status" value="2"/>
</dbReference>
<evidence type="ECO:0000256" key="4">
    <source>
        <dbReference type="ARBA" id="ARBA00023015"/>
    </source>
</evidence>
<dbReference type="GO" id="GO:0000155">
    <property type="term" value="F:phosphorelay sensor kinase activity"/>
    <property type="evidence" value="ECO:0007669"/>
    <property type="project" value="InterPro"/>
</dbReference>
<dbReference type="InterPro" id="IPR005467">
    <property type="entry name" value="His_kinase_dom"/>
</dbReference>
<dbReference type="InterPro" id="IPR013783">
    <property type="entry name" value="Ig-like_fold"/>
</dbReference>
<feature type="domain" description="Response regulatory" evidence="11">
    <location>
        <begin position="1112"/>
        <end position="1227"/>
    </location>
</feature>
<dbReference type="Proteomes" id="UP000598820">
    <property type="component" value="Unassembled WGS sequence"/>
</dbReference>
<dbReference type="SMART" id="SM00387">
    <property type="entry name" value="HATPase_c"/>
    <property type="match status" value="1"/>
</dbReference>
<dbReference type="Pfam" id="PF00072">
    <property type="entry name" value="Response_reg"/>
    <property type="match status" value="1"/>
</dbReference>
<dbReference type="InterPro" id="IPR018062">
    <property type="entry name" value="HTH_AraC-typ_CS"/>
</dbReference>
<dbReference type="InterPro" id="IPR036890">
    <property type="entry name" value="HATPase_C_sf"/>
</dbReference>
<evidence type="ECO:0000259" key="10">
    <source>
        <dbReference type="PROSITE" id="PS50109"/>
    </source>
</evidence>
<dbReference type="SUPFAM" id="SSF63829">
    <property type="entry name" value="Calcium-dependent phosphotriesterase"/>
    <property type="match status" value="2"/>
</dbReference>
<dbReference type="PROSITE" id="PS50109">
    <property type="entry name" value="HIS_KIN"/>
    <property type="match status" value="1"/>
</dbReference>
<sequence length="1365" mass="154993">MILLIGLCTWAEAQPYVAWVKHYGPEDGLANREVNAIFQDRQGFMWFGTKFGLSRFDGKTFTTFTKDRNGLNFDDIQSIAQDADGLLWLMGPYGESRITLFNPLNGTAIPFEKKFNRQLITEPLNTPQRLLGSPDGTIFFANRQPAALATYHPKSGLHYVQLPQYKKLAVLHVTARNTVWAFADGTDLVELTAQGRVLHHFPHHLRHVITCLGQRNAGSEFFYLVADSTDSATSTFYRVDESGHRYKLPRSWQPANRQYLFPVYYALDKTGLHWDGVHLKDSTNRTILDITDQLAGEAIVNRSFFRDRDGWMWLGTSFGLYQVKLTPNYFRRLFYDATYTGEKTAAIRAITVIGDTVYANFEKFGLFTTNVSGGLVKKLFGNNVSTEALANSQSGKLALGTGTQLIEYELKTGANKAFQFPYGFTAWALHQLHTDQWIAGGRLGLWWVETKTGQFRPFTQFNQFTELAQSHVLHIAPDWQGTLWICANTGLYSIDPIKGITARYWSGGKGNFYLPADNYQHYYVDQKGIYWLATANAGLIRWDRRTHQYRQFRRSEGLSNDNLYAVYADKRGHLWLSSDYGVMQFDPIRFTTKTYFVQDGITHNEFNRISHFQDQRGRIYFGGLNGVTAFDPQDFIVEPPSAQLPIRLVSFRQLDQARDQLIDKTEEVAKSNQIVIRPGDQTSVVEFALLNFTDGEKNVYAYQFKGLNNAWTQQTESSLRLGNLPYGTYQLLIKGQSANGQWSSNVLTIDVDVQRPFYLQIWFLVLAVLLTIAVIWGWLKWRIWNHQQEQLRLQSEIHQATARIEADKQLIEQQAKALLQLDEAKSRFFTNISHEFRTPLTVILGMAADLKRQATAEPERQLRRTGDLIERNGRNLLRLINQILDLSKLEAGEMQWQPIRADLVRFTRYVTESFHTIASLKNITLHFQADEDVLETDFDKDKLQDILSNLLTNALKFTPDGGQVYLNLSAGTQEDSLQRQGYYEAVSTNWKPNDVWISIRVRDTGSGIVAANLPLIFDRFFQQSTNTVSSQSVAELGGTGIGLSLVRELVMLMQGGLAVRSRVGEGTEFIVQLRQTRLAPLISQSLDDPESHSSEETDTVVTMADTGEEKPMLLLVEDNEDVADYIITCIQADYRILRAENGQKGIDLALETIPDLILSDVMMPLKDGFQVCDTLKNDSRTSHIPIVLLTARAAVSDRISGLRRGADAYLTKPFQREELDVVLSNLLKTRRQLQLHYSQQALNTVSPDLALADDGRSLEDQFLHKLRLALEPQLSQDQLSIDALCQQVGMSRSSLHRKITGLTGMPLTRYARSLRLTRAKELLTSSELNISEVAYAVGFDDPKYFSRVFSEEFGISPANFRLLEH</sequence>
<feature type="modified residue" description="4-aspartylphosphate" evidence="7">
    <location>
        <position position="1160"/>
    </location>
</feature>